<accession>A0ACB7V144</accession>
<dbReference type="EMBL" id="CM037022">
    <property type="protein sequence ID" value="KAH7666945.1"/>
    <property type="molecule type" value="Genomic_DNA"/>
</dbReference>
<keyword evidence="2" id="KW-1185">Reference proteome</keyword>
<keyword evidence="1" id="KW-0687">Ribonucleoprotein</keyword>
<dbReference type="Proteomes" id="UP000827976">
    <property type="component" value="Chromosome 12"/>
</dbReference>
<sequence>MAMAPSLSAAASSSSSLRVRYLSSPSSSSSSSSSHPKPSSHTCNHSPAVILDLLFLIVTLFSSTFLIFSFLSYLFHLLSFLLLPSFSFFFCSLSFLLPSFSFSYLFRSLSLTAATPIPLLLLILLVLVLAILLLAHSFVAALARSRRRCGKRYCEGLKQAPEVDILLQSKEAIRASPQDGVWREINQLPSMSGPVSDHPDYKLVTDELRRIVPPNGRAVLIFRLPCGCAISKVVIWGRNRARRTREYSQIWSVPYVRWSTIRSAYFSLIVYYKVILSFSLKKIVRKHCISSTSNNF</sequence>
<organism evidence="1 2">
    <name type="scientific">Dioscorea alata</name>
    <name type="common">Purple yam</name>
    <dbReference type="NCBI Taxonomy" id="55571"/>
    <lineage>
        <taxon>Eukaryota</taxon>
        <taxon>Viridiplantae</taxon>
        <taxon>Streptophyta</taxon>
        <taxon>Embryophyta</taxon>
        <taxon>Tracheophyta</taxon>
        <taxon>Spermatophyta</taxon>
        <taxon>Magnoliopsida</taxon>
        <taxon>Liliopsida</taxon>
        <taxon>Dioscoreales</taxon>
        <taxon>Dioscoreaceae</taxon>
        <taxon>Dioscorea</taxon>
    </lineage>
</organism>
<evidence type="ECO:0000313" key="1">
    <source>
        <dbReference type="EMBL" id="KAH7666945.1"/>
    </source>
</evidence>
<reference evidence="2" key="1">
    <citation type="journal article" date="2022" name="Nat. Commun.">
        <title>Chromosome evolution and the genetic basis of agronomically important traits in greater yam.</title>
        <authorList>
            <person name="Bredeson J.V."/>
            <person name="Lyons J.B."/>
            <person name="Oniyinde I.O."/>
            <person name="Okereke N.R."/>
            <person name="Kolade O."/>
            <person name="Nnabue I."/>
            <person name="Nwadili C.O."/>
            <person name="Hribova E."/>
            <person name="Parker M."/>
            <person name="Nwogha J."/>
            <person name="Shu S."/>
            <person name="Carlson J."/>
            <person name="Kariba R."/>
            <person name="Muthemba S."/>
            <person name="Knop K."/>
            <person name="Barton G.J."/>
            <person name="Sherwood A.V."/>
            <person name="Lopez-Montes A."/>
            <person name="Asiedu R."/>
            <person name="Jamnadass R."/>
            <person name="Muchugi A."/>
            <person name="Goodstein D."/>
            <person name="Egesi C.N."/>
            <person name="Featherston J."/>
            <person name="Asfaw A."/>
            <person name="Simpson G.G."/>
            <person name="Dolezel J."/>
            <person name="Hendre P.S."/>
            <person name="Van Deynze A."/>
            <person name="Kumar P.L."/>
            <person name="Obidiegwu J.E."/>
            <person name="Bhattacharjee R."/>
            <person name="Rokhsar D.S."/>
        </authorList>
    </citation>
    <scope>NUCLEOTIDE SEQUENCE [LARGE SCALE GENOMIC DNA]</scope>
    <source>
        <strain evidence="2">cv. TDa95/00328</strain>
    </source>
</reference>
<protein>
    <submittedName>
        <fullName evidence="1">Ribosomal protein L34Ae protein</fullName>
    </submittedName>
</protein>
<keyword evidence="1" id="KW-0689">Ribosomal protein</keyword>
<gene>
    <name evidence="1" type="ORF">IHE45_12G028500</name>
</gene>
<evidence type="ECO:0000313" key="2">
    <source>
        <dbReference type="Proteomes" id="UP000827976"/>
    </source>
</evidence>
<proteinExistence type="predicted"/>
<comment type="caution">
    <text evidence="1">The sequence shown here is derived from an EMBL/GenBank/DDBJ whole genome shotgun (WGS) entry which is preliminary data.</text>
</comment>
<name>A0ACB7V144_DIOAL</name>